<comment type="caution">
    <text evidence="9">The sequence shown here is derived from an EMBL/GenBank/DDBJ whole genome shotgun (WGS) entry which is preliminary data.</text>
</comment>
<accession>A0A8T2XWY4</accession>
<keyword evidence="3" id="KW-0238">DNA-binding</keyword>
<evidence type="ECO:0000313" key="9">
    <source>
        <dbReference type="EMBL" id="KAH8497377.1"/>
    </source>
</evidence>
<dbReference type="FunFam" id="2.170.150.80:FF:000002">
    <property type="entry name" value="Nac domain-containing protein 86"/>
    <property type="match status" value="1"/>
</dbReference>
<dbReference type="Pfam" id="PF02365">
    <property type="entry name" value="NAM"/>
    <property type="match status" value="1"/>
</dbReference>
<organism evidence="9 10">
    <name type="scientific">Populus deltoides</name>
    <name type="common">Eastern poplar</name>
    <name type="synonym">Eastern cottonwood</name>
    <dbReference type="NCBI Taxonomy" id="3696"/>
    <lineage>
        <taxon>Eukaryota</taxon>
        <taxon>Viridiplantae</taxon>
        <taxon>Streptophyta</taxon>
        <taxon>Embryophyta</taxon>
        <taxon>Tracheophyta</taxon>
        <taxon>Spermatophyta</taxon>
        <taxon>Magnoliopsida</taxon>
        <taxon>eudicotyledons</taxon>
        <taxon>Gunneridae</taxon>
        <taxon>Pentapetalae</taxon>
        <taxon>rosids</taxon>
        <taxon>fabids</taxon>
        <taxon>Malpighiales</taxon>
        <taxon>Salicaceae</taxon>
        <taxon>Saliceae</taxon>
        <taxon>Populus</taxon>
    </lineage>
</organism>
<dbReference type="GO" id="GO:0006355">
    <property type="term" value="P:regulation of DNA-templated transcription"/>
    <property type="evidence" value="ECO:0007669"/>
    <property type="project" value="InterPro"/>
</dbReference>
<dbReference type="Gene3D" id="2.170.150.80">
    <property type="entry name" value="NAC domain"/>
    <property type="match status" value="1"/>
</dbReference>
<dbReference type="GO" id="GO:0003677">
    <property type="term" value="F:DNA binding"/>
    <property type="evidence" value="ECO:0007669"/>
    <property type="project" value="UniProtKB-KW"/>
</dbReference>
<evidence type="ECO:0000256" key="1">
    <source>
        <dbReference type="ARBA" id="ARBA00004123"/>
    </source>
</evidence>
<feature type="domain" description="NAC" evidence="8">
    <location>
        <begin position="10"/>
        <end position="160"/>
    </location>
</feature>
<dbReference type="PANTHER" id="PTHR31744:SF210">
    <property type="entry name" value="NAC DOMAIN-CONTAINING PROTEIN 86-LIKE"/>
    <property type="match status" value="1"/>
</dbReference>
<keyword evidence="7" id="KW-0812">Transmembrane</keyword>
<evidence type="ECO:0000256" key="7">
    <source>
        <dbReference type="SAM" id="Phobius"/>
    </source>
</evidence>
<dbReference type="EMBL" id="JACEGQ020000010">
    <property type="protein sequence ID" value="KAH8497377.1"/>
    <property type="molecule type" value="Genomic_DNA"/>
</dbReference>
<dbReference type="InterPro" id="IPR003441">
    <property type="entry name" value="NAC-dom"/>
</dbReference>
<evidence type="ECO:0000256" key="5">
    <source>
        <dbReference type="ARBA" id="ARBA00023242"/>
    </source>
</evidence>
<dbReference type="InterPro" id="IPR036093">
    <property type="entry name" value="NAC_dom_sf"/>
</dbReference>
<keyword evidence="7" id="KW-0472">Membrane</keyword>
<dbReference type="GO" id="GO:0005634">
    <property type="term" value="C:nucleus"/>
    <property type="evidence" value="ECO:0007669"/>
    <property type="project" value="UniProtKB-SubCell"/>
</dbReference>
<dbReference type="PROSITE" id="PS51005">
    <property type="entry name" value="NAC"/>
    <property type="match status" value="1"/>
</dbReference>
<proteinExistence type="predicted"/>
<gene>
    <name evidence="9" type="ORF">H0E87_019880</name>
</gene>
<evidence type="ECO:0000256" key="6">
    <source>
        <dbReference type="SAM" id="MobiDB-lite"/>
    </source>
</evidence>
<keyword evidence="5" id="KW-0539">Nucleus</keyword>
<dbReference type="SUPFAM" id="SSF101941">
    <property type="entry name" value="NAC domain"/>
    <property type="match status" value="1"/>
</dbReference>
<dbReference type="AlphaFoldDB" id="A0A8T2XWY4"/>
<keyword evidence="4" id="KW-0804">Transcription</keyword>
<feature type="transmembrane region" description="Helical" evidence="7">
    <location>
        <begin position="556"/>
        <end position="574"/>
    </location>
</feature>
<evidence type="ECO:0000256" key="3">
    <source>
        <dbReference type="ARBA" id="ARBA00023125"/>
    </source>
</evidence>
<evidence type="ECO:0000313" key="10">
    <source>
        <dbReference type="Proteomes" id="UP000807159"/>
    </source>
</evidence>
<keyword evidence="7" id="KW-1133">Transmembrane helix</keyword>
<keyword evidence="10" id="KW-1185">Reference proteome</keyword>
<keyword evidence="2" id="KW-0805">Transcription regulation</keyword>
<protein>
    <recommendedName>
        <fullName evidence="8">NAC domain-containing protein</fullName>
    </recommendedName>
</protein>
<evidence type="ECO:0000256" key="2">
    <source>
        <dbReference type="ARBA" id="ARBA00023015"/>
    </source>
</evidence>
<comment type="subcellular location">
    <subcellularLocation>
        <location evidence="1">Nucleus</location>
    </subcellularLocation>
</comment>
<feature type="region of interest" description="Disordered" evidence="6">
    <location>
        <begin position="240"/>
        <end position="275"/>
    </location>
</feature>
<feature type="region of interest" description="Disordered" evidence="6">
    <location>
        <begin position="372"/>
        <end position="392"/>
    </location>
</feature>
<name>A0A8T2XWY4_POPDE</name>
<dbReference type="PANTHER" id="PTHR31744">
    <property type="entry name" value="PROTEIN CUP-SHAPED COTYLEDON 2-RELATED"/>
    <property type="match status" value="1"/>
</dbReference>
<sequence>MGSSDSATSLAPGFRFHPTDEELVRYYLKRKVTNKPFRLDAISVTDVYKSEPWDLPVKSKLKSRDLEWYFFSMLDKKYGNGAKTNRATEKGYWKTTGKDRPINWNSRVVGMKKTLVYHQGRAPRGERSNWVMHEYRLADEELEKAGIAQDAFVLCRIFQKSGTGPKNGEQYGAPFIEEEWENDEVPLLPSEEMVPAGEAPVGDGSYLELNELDQNFDSGITSENTALPLNFYYGETSNHLEQPSNFSDNDIKPVIRGAENRNGPAPPADQNLDLPGQYEMDADKKEHNAEPINIVNALNANYLFDESYLDALGDLPQSEGFFLEANDLSKPVEPETGGDSSGFDMVDEYLNFFDAVDENMSFDPSDIFGSETAVSDQQLPPQEDVKGQTEELSTASQNLLETHGTIDPSSSKQKPEAMKFDSGKFTFQFVSSVLFVLHFPVFIKRCADFKYPFIKQASHRLGNIPAPPALASEFPSKDAALHLHPASSSSINVTAGMIRIENMSLGGNEMEWSFGKNGNVNIILSFGLPQQGGPASLVPMNSLFPGKTESVVSRGWLYLMFFWVLILSASYKIGTCICAK</sequence>
<dbReference type="Proteomes" id="UP000807159">
    <property type="component" value="Chromosome 10"/>
</dbReference>
<evidence type="ECO:0000259" key="8">
    <source>
        <dbReference type="PROSITE" id="PS51005"/>
    </source>
</evidence>
<reference evidence="9" key="1">
    <citation type="journal article" date="2021" name="J. Hered.">
        <title>Genome Assembly of Salicaceae Populus deltoides (Eastern Cottonwood) I-69 Based on Nanopore Sequencing and Hi-C Technologies.</title>
        <authorList>
            <person name="Bai S."/>
            <person name="Wu H."/>
            <person name="Zhang J."/>
            <person name="Pan Z."/>
            <person name="Zhao W."/>
            <person name="Li Z."/>
            <person name="Tong C."/>
        </authorList>
    </citation>
    <scope>NUCLEOTIDE SEQUENCE</scope>
    <source>
        <tissue evidence="9">Leaf</tissue>
    </source>
</reference>
<evidence type="ECO:0000256" key="4">
    <source>
        <dbReference type="ARBA" id="ARBA00023163"/>
    </source>
</evidence>